<dbReference type="OrthoDB" id="8446556at2759"/>
<dbReference type="SUPFAM" id="SSF47162">
    <property type="entry name" value="Apolipoprotein"/>
    <property type="match status" value="1"/>
</dbReference>
<protein>
    <submittedName>
        <fullName evidence="3">Type-4 ice-structuring protein LS-12</fullName>
    </submittedName>
</protein>
<dbReference type="KEGG" id="alim:106528315"/>
<sequence>MKFSLVAALLMLLAFAYSSEARTLVRRDVQSDVDKISQLFRDMSTSLSSATQDMVDRMKTIEMTNNAQIQPLMESVQAEATKLQEQVKPYFSNIEEQMKPLRDSLQTQVKPLADLMEKFLQDMVDQSKALLPPQ</sequence>
<dbReference type="AlphaFoldDB" id="A0A2I4CG12"/>
<feature type="chain" id="PRO_5014124328" evidence="1">
    <location>
        <begin position="22"/>
        <end position="134"/>
    </location>
</feature>
<proteinExistence type="predicted"/>
<reference evidence="3" key="1">
    <citation type="submission" date="2025-08" db="UniProtKB">
        <authorList>
            <consortium name="RefSeq"/>
        </authorList>
    </citation>
    <scope>IDENTIFICATION</scope>
    <source>
        <strain evidence="3">Quisiro</strain>
        <tissue evidence="3">Liver</tissue>
    </source>
</reference>
<dbReference type="InParanoid" id="A0A2I4CG12"/>
<feature type="signal peptide" evidence="1">
    <location>
        <begin position="1"/>
        <end position="21"/>
    </location>
</feature>
<organism evidence="2 3">
    <name type="scientific">Austrofundulus limnaeus</name>
    <name type="common">Annual killifish</name>
    <dbReference type="NCBI Taxonomy" id="52670"/>
    <lineage>
        <taxon>Eukaryota</taxon>
        <taxon>Metazoa</taxon>
        <taxon>Chordata</taxon>
        <taxon>Craniata</taxon>
        <taxon>Vertebrata</taxon>
        <taxon>Euteleostomi</taxon>
        <taxon>Actinopterygii</taxon>
        <taxon>Neopterygii</taxon>
        <taxon>Teleostei</taxon>
        <taxon>Neoteleostei</taxon>
        <taxon>Acanthomorphata</taxon>
        <taxon>Ovalentaria</taxon>
        <taxon>Atherinomorphae</taxon>
        <taxon>Cyprinodontiformes</taxon>
        <taxon>Rivulidae</taxon>
        <taxon>Austrofundulus</taxon>
    </lineage>
</organism>
<dbReference type="Gene3D" id="1.20.120.20">
    <property type="entry name" value="Apolipoprotein"/>
    <property type="match status" value="1"/>
</dbReference>
<dbReference type="RefSeq" id="XP_013878912.1">
    <property type="nucleotide sequence ID" value="XM_014023458.1"/>
</dbReference>
<dbReference type="Proteomes" id="UP000192220">
    <property type="component" value="Unplaced"/>
</dbReference>
<gene>
    <name evidence="3" type="primary">LOC106528315</name>
</gene>
<dbReference type="GeneID" id="106528315"/>
<accession>A0A2I4CG12</accession>
<evidence type="ECO:0000256" key="1">
    <source>
        <dbReference type="SAM" id="SignalP"/>
    </source>
</evidence>
<keyword evidence="2" id="KW-1185">Reference proteome</keyword>
<keyword evidence="1" id="KW-0732">Signal</keyword>
<dbReference type="FunCoup" id="A0A2I4CG12">
    <property type="interactions" value="41"/>
</dbReference>
<name>A0A2I4CG12_AUSLI</name>
<evidence type="ECO:0000313" key="2">
    <source>
        <dbReference type="Proteomes" id="UP000192220"/>
    </source>
</evidence>
<evidence type="ECO:0000313" key="3">
    <source>
        <dbReference type="RefSeq" id="XP_013878912.1"/>
    </source>
</evidence>